<accession>A0ABY3X9Q2</accession>
<feature type="domain" description="Smf/DprA SLOG" evidence="2">
    <location>
        <begin position="94"/>
        <end position="302"/>
    </location>
</feature>
<organism evidence="4 5">
    <name type="scientific">Lysobacter gummosus</name>
    <dbReference type="NCBI Taxonomy" id="262324"/>
    <lineage>
        <taxon>Bacteria</taxon>
        <taxon>Pseudomonadati</taxon>
        <taxon>Pseudomonadota</taxon>
        <taxon>Gammaproteobacteria</taxon>
        <taxon>Lysobacterales</taxon>
        <taxon>Lysobacteraceae</taxon>
        <taxon>Lysobacter</taxon>
    </lineage>
</organism>
<dbReference type="InterPro" id="IPR003488">
    <property type="entry name" value="DprA"/>
</dbReference>
<feature type="domain" description="DprA winged helix" evidence="3">
    <location>
        <begin position="342"/>
        <end position="399"/>
    </location>
</feature>
<dbReference type="RefSeq" id="WP_057944803.1">
    <property type="nucleotide sequence ID" value="NZ_CP011131.1"/>
</dbReference>
<evidence type="ECO:0000313" key="5">
    <source>
        <dbReference type="Proteomes" id="UP000829194"/>
    </source>
</evidence>
<evidence type="ECO:0000256" key="1">
    <source>
        <dbReference type="ARBA" id="ARBA00006525"/>
    </source>
</evidence>
<keyword evidence="5" id="KW-1185">Reference proteome</keyword>
<dbReference type="InterPro" id="IPR041614">
    <property type="entry name" value="DprA_WH"/>
</dbReference>
<name>A0ABY3X9Q2_9GAMM</name>
<dbReference type="EMBL" id="CP093547">
    <property type="protein sequence ID" value="UNP29324.1"/>
    <property type="molecule type" value="Genomic_DNA"/>
</dbReference>
<dbReference type="Pfam" id="PF17782">
    <property type="entry name" value="WHD_DprA"/>
    <property type="match status" value="1"/>
</dbReference>
<reference evidence="4 5" key="1">
    <citation type="submission" date="2022-03" db="EMBL/GenBank/DDBJ databases">
        <title>Complete genome sequence of Lysobacter capsici VKM B-2533 and Lysobacter gummosus 10.1.1, promising sources of lytic agents.</title>
        <authorList>
            <person name="Tarlachkov S.V."/>
            <person name="Kudryakova I.V."/>
            <person name="Afoshin A.S."/>
            <person name="Leontyevskaya E.A."/>
            <person name="Leontyevskaya N.V."/>
        </authorList>
    </citation>
    <scope>NUCLEOTIDE SEQUENCE [LARGE SCALE GENOMIC DNA]</scope>
    <source>
        <strain evidence="4 5">10.1.1</strain>
    </source>
</reference>
<dbReference type="Pfam" id="PF02481">
    <property type="entry name" value="DNA_processg_A"/>
    <property type="match status" value="1"/>
</dbReference>
<dbReference type="Gene3D" id="1.10.10.10">
    <property type="entry name" value="Winged helix-like DNA-binding domain superfamily/Winged helix DNA-binding domain"/>
    <property type="match status" value="1"/>
</dbReference>
<dbReference type="SUPFAM" id="SSF102405">
    <property type="entry name" value="MCP/YpsA-like"/>
    <property type="match status" value="1"/>
</dbReference>
<comment type="similarity">
    <text evidence="1">Belongs to the DprA/Smf family.</text>
</comment>
<evidence type="ECO:0000259" key="3">
    <source>
        <dbReference type="Pfam" id="PF17782"/>
    </source>
</evidence>
<dbReference type="InterPro" id="IPR057666">
    <property type="entry name" value="DrpA_SLOG"/>
</dbReference>
<dbReference type="PANTHER" id="PTHR43022">
    <property type="entry name" value="PROTEIN SMF"/>
    <property type="match status" value="1"/>
</dbReference>
<evidence type="ECO:0000259" key="2">
    <source>
        <dbReference type="Pfam" id="PF02481"/>
    </source>
</evidence>
<dbReference type="InterPro" id="IPR036388">
    <property type="entry name" value="WH-like_DNA-bd_sf"/>
</dbReference>
<proteinExistence type="inferred from homology"/>
<dbReference type="PANTHER" id="PTHR43022:SF1">
    <property type="entry name" value="PROTEIN SMF"/>
    <property type="match status" value="1"/>
</dbReference>
<protein>
    <submittedName>
        <fullName evidence="4">DNA-processing protein DprA</fullName>
    </submittedName>
</protein>
<gene>
    <name evidence="4" type="primary">dprA</name>
    <name evidence="4" type="ORF">MOV92_23130</name>
</gene>
<dbReference type="Proteomes" id="UP000829194">
    <property type="component" value="Chromosome"/>
</dbReference>
<evidence type="ECO:0000313" key="4">
    <source>
        <dbReference type="EMBL" id="UNP29324.1"/>
    </source>
</evidence>
<dbReference type="NCBIfam" id="TIGR00732">
    <property type="entry name" value="dprA"/>
    <property type="match status" value="1"/>
</dbReference>
<sequence length="405" mass="41639">MNQTAAAAPDPIATLLLLAAGGSSAARRGLLEQHGSAAAALAAGARAWTAAELSPPQIARLRAPADAAAWAAAGWPGDTGERLLAWLGDSNHHLIEWTSPDYPALLRRAPNPPLALFVAGEPGLLWHPAVAVVGSRSPTPGGQDNAADFARALARSGLAVASGLAAGIDAAAHRAALDAGGLTVAVLGTGPDLAYPRRHGELLQRIAADGAVVSEYPPGTPARPEHFPSRNRILAGLSLGTLVIEAAERSGALITARLASECGREVFAVPGSIHNPLARGCHRLIREGAGLVESASEVVAALAPMAAELADGLRRRLAAPINLGHALVTHGDHDGSSPVSGAAEPSDFADPDYQSLWNALGHDPTGMDQLVERTGLTTAELSSMLLVMELEGLVAAQHGRYFRNR</sequence>
<dbReference type="Gene3D" id="3.40.50.450">
    <property type="match status" value="1"/>
</dbReference>